<feature type="binding site" evidence="8">
    <location>
        <position position="19"/>
    </location>
    <ligand>
        <name>substrate</name>
    </ligand>
</feature>
<keyword evidence="8" id="KW-0963">Cytoplasm</keyword>
<comment type="similarity">
    <text evidence="2 8">Belongs to the diaminopimelate epimerase family.</text>
</comment>
<feature type="active site" evidence="9">
    <location>
        <position position="81"/>
    </location>
</feature>
<comment type="subunit">
    <text evidence="8">Homodimer.</text>
</comment>
<dbReference type="OrthoDB" id="9805408at2"/>
<sequence length="282" mass="29935">MSALSPQGRSFLKMHGLGNDFVVLDARSQPLVLSAEAVRRIGDRRTGVGFDQMVVVGPTKTKLADAFMTIWNADGSEVSACGNATRCVAWMLMQESGQPHAVIETRAGLLDAQTAAGGLISVDMGPAYLDWRDIPLGQAVDTNHLPLRLEGLTDPVGVGMGNPHAVFFVDDAEAVDLSRLGPILEHDPLFPERCNIEVVQPIGPDRLRMRVWERGAGITLACGTGACATVVAAARRGLIGRSAEVVLDGGTLSIEWMKDNHVLMTGPVALSYSGTLDGSLLP</sequence>
<comment type="catalytic activity">
    <reaction evidence="7 8">
        <text>(2S,6S)-2,6-diaminopimelate = meso-2,6-diaminopimelate</text>
        <dbReference type="Rhea" id="RHEA:15393"/>
        <dbReference type="ChEBI" id="CHEBI:57609"/>
        <dbReference type="ChEBI" id="CHEBI:57791"/>
        <dbReference type="EC" id="5.1.1.7"/>
    </reaction>
</comment>
<dbReference type="UniPathway" id="UPA00034">
    <property type="reaction ID" value="UER00025"/>
</dbReference>
<evidence type="ECO:0000313" key="10">
    <source>
        <dbReference type="EMBL" id="PKU24329.1"/>
    </source>
</evidence>
<evidence type="ECO:0000256" key="5">
    <source>
        <dbReference type="ARBA" id="ARBA00023154"/>
    </source>
</evidence>
<evidence type="ECO:0000256" key="9">
    <source>
        <dbReference type="PROSITE-ProRule" id="PRU10125"/>
    </source>
</evidence>
<evidence type="ECO:0000256" key="4">
    <source>
        <dbReference type="ARBA" id="ARBA00022605"/>
    </source>
</evidence>
<evidence type="ECO:0000256" key="8">
    <source>
        <dbReference type="HAMAP-Rule" id="MF_00197"/>
    </source>
</evidence>
<keyword evidence="5 8" id="KW-0457">Lysine biosynthesis</keyword>
<comment type="pathway">
    <text evidence="1 8">Amino-acid biosynthesis; L-lysine biosynthesis via DAP pathway; DL-2,6-diaminopimelate from LL-2,6-diaminopimelate: step 1/1.</text>
</comment>
<protein>
    <recommendedName>
        <fullName evidence="3 8">Diaminopimelate epimerase</fullName>
        <shortName evidence="8">DAP epimerase</shortName>
        <ecNumber evidence="3 8">5.1.1.7</ecNumber>
    </recommendedName>
    <alternativeName>
        <fullName evidence="8">PLP-independent amino acid racemase</fullName>
    </alternativeName>
</protein>
<dbReference type="PANTHER" id="PTHR31689">
    <property type="entry name" value="DIAMINOPIMELATE EPIMERASE, CHLOROPLASTIC"/>
    <property type="match status" value="1"/>
</dbReference>
<dbReference type="PANTHER" id="PTHR31689:SF0">
    <property type="entry name" value="DIAMINOPIMELATE EPIMERASE"/>
    <property type="match status" value="1"/>
</dbReference>
<feature type="binding site" evidence="8">
    <location>
        <begin position="82"/>
        <end position="83"/>
    </location>
    <ligand>
        <name>substrate</name>
    </ligand>
</feature>
<comment type="caution">
    <text evidence="10">The sequence shown here is derived from an EMBL/GenBank/DDBJ whole genome shotgun (WGS) entry which is preliminary data.</text>
</comment>
<evidence type="ECO:0000256" key="1">
    <source>
        <dbReference type="ARBA" id="ARBA00005196"/>
    </source>
</evidence>
<dbReference type="GO" id="GO:0005829">
    <property type="term" value="C:cytosol"/>
    <property type="evidence" value="ECO:0007669"/>
    <property type="project" value="TreeGrafter"/>
</dbReference>
<feature type="site" description="Could be important to modulate the pK values of the two catalytic cysteine residues" evidence="8">
    <location>
        <position position="213"/>
    </location>
</feature>
<evidence type="ECO:0000256" key="2">
    <source>
        <dbReference type="ARBA" id="ARBA00010219"/>
    </source>
</evidence>
<dbReference type="Gene3D" id="3.10.310.10">
    <property type="entry name" value="Diaminopimelate Epimerase, Chain A, domain 1"/>
    <property type="match status" value="2"/>
</dbReference>
<evidence type="ECO:0000256" key="3">
    <source>
        <dbReference type="ARBA" id="ARBA00013080"/>
    </source>
</evidence>
<feature type="binding site" evidence="8">
    <location>
        <position position="195"/>
    </location>
    <ligand>
        <name>substrate</name>
    </ligand>
</feature>
<feature type="binding site" evidence="8">
    <location>
        <position position="52"/>
    </location>
    <ligand>
        <name>substrate</name>
    </ligand>
</feature>
<dbReference type="SUPFAM" id="SSF54506">
    <property type="entry name" value="Diaminopimelate epimerase-like"/>
    <property type="match status" value="2"/>
</dbReference>
<feature type="binding site" evidence="8">
    <location>
        <begin position="223"/>
        <end position="224"/>
    </location>
    <ligand>
        <name>substrate</name>
    </ligand>
</feature>
<feature type="active site" description="Proton donor" evidence="8">
    <location>
        <position position="81"/>
    </location>
</feature>
<evidence type="ECO:0000256" key="6">
    <source>
        <dbReference type="ARBA" id="ARBA00023235"/>
    </source>
</evidence>
<feature type="binding site" evidence="8">
    <location>
        <position position="162"/>
    </location>
    <ligand>
        <name>substrate</name>
    </ligand>
</feature>
<keyword evidence="4 8" id="KW-0028">Amino-acid biosynthesis</keyword>
<feature type="active site" description="Proton acceptor" evidence="8">
    <location>
        <position position="222"/>
    </location>
</feature>
<dbReference type="GO" id="GO:0008837">
    <property type="term" value="F:diaminopimelate epimerase activity"/>
    <property type="evidence" value="ECO:0007669"/>
    <property type="project" value="UniProtKB-UniRule"/>
</dbReference>
<evidence type="ECO:0000313" key="11">
    <source>
        <dbReference type="Proteomes" id="UP000233293"/>
    </source>
</evidence>
<dbReference type="GO" id="GO:0009089">
    <property type="term" value="P:lysine biosynthetic process via diaminopimelate"/>
    <property type="evidence" value="ECO:0007669"/>
    <property type="project" value="UniProtKB-UniRule"/>
</dbReference>
<name>A0A2N3PVA3_9PROT</name>
<evidence type="ECO:0000256" key="7">
    <source>
        <dbReference type="ARBA" id="ARBA00051712"/>
    </source>
</evidence>
<dbReference type="Pfam" id="PF01678">
    <property type="entry name" value="DAP_epimerase"/>
    <property type="match status" value="2"/>
</dbReference>
<comment type="subcellular location">
    <subcellularLocation>
        <location evidence="8">Cytoplasm</location>
    </subcellularLocation>
</comment>
<dbReference type="InterPro" id="IPR001653">
    <property type="entry name" value="DAP_epimerase_DapF"/>
</dbReference>
<dbReference type="NCBIfam" id="TIGR00652">
    <property type="entry name" value="DapF"/>
    <property type="match status" value="1"/>
</dbReference>
<dbReference type="PROSITE" id="PS01326">
    <property type="entry name" value="DAP_EPIMERASE"/>
    <property type="match status" value="1"/>
</dbReference>
<feature type="binding site" evidence="8">
    <location>
        <begin position="213"/>
        <end position="214"/>
    </location>
    <ligand>
        <name>substrate</name>
    </ligand>
</feature>
<comment type="function">
    <text evidence="8">Catalyzes the stereoinversion of LL-2,6-diaminopimelate (L,L-DAP) to meso-diaminopimelate (meso-DAP), a precursor of L-lysine and an essential component of the bacterial peptidoglycan.</text>
</comment>
<dbReference type="Proteomes" id="UP000233293">
    <property type="component" value="Unassembled WGS sequence"/>
</dbReference>
<dbReference type="EC" id="5.1.1.7" evidence="3 8"/>
<keyword evidence="6 8" id="KW-0413">Isomerase</keyword>
<dbReference type="EMBL" id="PIUM01000012">
    <property type="protein sequence ID" value="PKU24329.1"/>
    <property type="molecule type" value="Genomic_DNA"/>
</dbReference>
<dbReference type="InterPro" id="IPR018510">
    <property type="entry name" value="DAP_epimerase_AS"/>
</dbReference>
<proteinExistence type="inferred from homology"/>
<feature type="binding site" evidence="8">
    <location>
        <position position="72"/>
    </location>
    <ligand>
        <name>substrate</name>
    </ligand>
</feature>
<accession>A0A2N3PVA3</accession>
<keyword evidence="11" id="KW-1185">Reference proteome</keyword>
<dbReference type="RefSeq" id="WP_101250868.1">
    <property type="nucleotide sequence ID" value="NZ_PIUM01000012.1"/>
</dbReference>
<dbReference type="AlphaFoldDB" id="A0A2N3PVA3"/>
<dbReference type="HAMAP" id="MF_00197">
    <property type="entry name" value="DAP_epimerase"/>
    <property type="match status" value="1"/>
</dbReference>
<feature type="site" description="Could be important to modulate the pK values of the two catalytic cysteine residues" evidence="8">
    <location>
        <position position="164"/>
    </location>
</feature>
<reference evidence="11" key="1">
    <citation type="submission" date="2017-12" db="EMBL/GenBank/DDBJ databases">
        <title>Draft genome sequence of Telmatospirillum siberiense 26-4b1T, an acidotolerant peatland alphaproteobacterium potentially involved in sulfur cycling.</title>
        <authorList>
            <person name="Hausmann B."/>
            <person name="Pjevac P."/>
            <person name="Schreck K."/>
            <person name="Herbold C.W."/>
            <person name="Daims H."/>
            <person name="Wagner M."/>
            <person name="Pester M."/>
            <person name="Loy A."/>
        </authorList>
    </citation>
    <scope>NUCLEOTIDE SEQUENCE [LARGE SCALE GENOMIC DNA]</scope>
    <source>
        <strain evidence="11">26-4b1</strain>
    </source>
</reference>
<organism evidence="10 11">
    <name type="scientific">Telmatospirillum siberiense</name>
    <dbReference type="NCBI Taxonomy" id="382514"/>
    <lineage>
        <taxon>Bacteria</taxon>
        <taxon>Pseudomonadati</taxon>
        <taxon>Pseudomonadota</taxon>
        <taxon>Alphaproteobacteria</taxon>
        <taxon>Rhodospirillales</taxon>
        <taxon>Rhodospirillaceae</taxon>
        <taxon>Telmatospirillum</taxon>
    </lineage>
</organism>
<gene>
    <name evidence="8" type="primary">dapF</name>
    <name evidence="10" type="ORF">CWS72_12095</name>
</gene>